<protein>
    <submittedName>
        <fullName evidence="1">Uncharacterized protein</fullName>
    </submittedName>
</protein>
<proteinExistence type="predicted"/>
<dbReference type="Proteomes" id="UP000219453">
    <property type="component" value="Unassembled WGS sequence"/>
</dbReference>
<name>A0A285NXH9_NATPI</name>
<dbReference type="RefSeq" id="WP_097008596.1">
    <property type="nucleotide sequence ID" value="NZ_OBEJ01000002.1"/>
</dbReference>
<evidence type="ECO:0000313" key="1">
    <source>
        <dbReference type="EMBL" id="SNZ12351.1"/>
    </source>
</evidence>
<keyword evidence="2" id="KW-1185">Reference proteome</keyword>
<reference evidence="2" key="1">
    <citation type="submission" date="2017-09" db="EMBL/GenBank/DDBJ databases">
        <authorList>
            <person name="Varghese N."/>
            <person name="Submissions S."/>
        </authorList>
    </citation>
    <scope>NUCLEOTIDE SEQUENCE [LARGE SCALE GENOMIC DNA]</scope>
    <source>
        <strain evidence="2">DSM 27208</strain>
    </source>
</reference>
<dbReference type="EMBL" id="OBEJ01000002">
    <property type="protein sequence ID" value="SNZ12351.1"/>
    <property type="molecule type" value="Genomic_DNA"/>
</dbReference>
<dbReference type="AlphaFoldDB" id="A0A285NXH9"/>
<organism evidence="1 2">
    <name type="scientific">Natronoarchaeum philippinense</name>
    <dbReference type="NCBI Taxonomy" id="558529"/>
    <lineage>
        <taxon>Archaea</taxon>
        <taxon>Methanobacteriati</taxon>
        <taxon>Methanobacteriota</taxon>
        <taxon>Stenosarchaea group</taxon>
        <taxon>Halobacteria</taxon>
        <taxon>Halobacteriales</taxon>
        <taxon>Natronoarchaeaceae</taxon>
    </lineage>
</organism>
<gene>
    <name evidence="1" type="ORF">SAMN06269185_1643</name>
</gene>
<evidence type="ECO:0000313" key="2">
    <source>
        <dbReference type="Proteomes" id="UP000219453"/>
    </source>
</evidence>
<dbReference type="OrthoDB" id="275198at2157"/>
<accession>A0A285NXH9</accession>
<sequence length="154" mass="17381">MAQHENVSNHEQVEIENTVYVHEKRPYIVKATARDREGNVAEGIGTSFTSIESAREEASEQAQNLAREYDVGFEVLNLTYNSPFLFRKLTIDASFRDGEFEVKRRTSFLPKAKVRVSGHKNGKQRDASGRVLLRPGMEEKAVKSAVEDVAAQLR</sequence>